<dbReference type="PROSITE" id="PS50888">
    <property type="entry name" value="BHLH"/>
    <property type="match status" value="1"/>
</dbReference>
<evidence type="ECO:0000259" key="2">
    <source>
        <dbReference type="PROSITE" id="PS50888"/>
    </source>
</evidence>
<dbReference type="InterPro" id="IPR036638">
    <property type="entry name" value="HLH_DNA-bd_sf"/>
</dbReference>
<feature type="region of interest" description="Disordered" evidence="1">
    <location>
        <begin position="96"/>
        <end position="172"/>
    </location>
</feature>
<feature type="domain" description="BHLH" evidence="2">
    <location>
        <begin position="174"/>
        <end position="237"/>
    </location>
</feature>
<evidence type="ECO:0000256" key="1">
    <source>
        <dbReference type="SAM" id="MobiDB-lite"/>
    </source>
</evidence>
<dbReference type="OrthoDB" id="4487424at2759"/>
<dbReference type="Gene3D" id="4.10.280.10">
    <property type="entry name" value="Helix-loop-helix DNA-binding domain"/>
    <property type="match status" value="1"/>
</dbReference>
<evidence type="ECO:0000313" key="4">
    <source>
        <dbReference type="Proteomes" id="UP000327118"/>
    </source>
</evidence>
<gene>
    <name evidence="3" type="ORF">BDV28DRAFT_145575</name>
</gene>
<reference evidence="4" key="1">
    <citation type="submission" date="2019-04" db="EMBL/GenBank/DDBJ databases">
        <title>Friends and foes A comparative genomics studyof 23 Aspergillus species from section Flavi.</title>
        <authorList>
            <consortium name="DOE Joint Genome Institute"/>
            <person name="Kjaerbolling I."/>
            <person name="Vesth T."/>
            <person name="Frisvad J.C."/>
            <person name="Nybo J.L."/>
            <person name="Theobald S."/>
            <person name="Kildgaard S."/>
            <person name="Isbrandt T."/>
            <person name="Kuo A."/>
            <person name="Sato A."/>
            <person name="Lyhne E.K."/>
            <person name="Kogle M.E."/>
            <person name="Wiebenga A."/>
            <person name="Kun R.S."/>
            <person name="Lubbers R.J."/>
            <person name="Makela M.R."/>
            <person name="Barry K."/>
            <person name="Chovatia M."/>
            <person name="Clum A."/>
            <person name="Daum C."/>
            <person name="Haridas S."/>
            <person name="He G."/>
            <person name="LaButti K."/>
            <person name="Lipzen A."/>
            <person name="Mondo S."/>
            <person name="Riley R."/>
            <person name="Salamov A."/>
            <person name="Simmons B.A."/>
            <person name="Magnuson J.K."/>
            <person name="Henrissat B."/>
            <person name="Mortensen U.H."/>
            <person name="Larsen T.O."/>
            <person name="Devries R.P."/>
            <person name="Grigoriev I.V."/>
            <person name="Machida M."/>
            <person name="Baker S.E."/>
            <person name="Andersen M.R."/>
        </authorList>
    </citation>
    <scope>NUCLEOTIDE SEQUENCE [LARGE SCALE GENOMIC DNA]</scope>
    <source>
        <strain evidence="4">CBS 553.77</strain>
    </source>
</reference>
<dbReference type="AlphaFoldDB" id="A0A5N6ZGM5"/>
<dbReference type="InterPro" id="IPR052099">
    <property type="entry name" value="Regulatory_TF_Diverse"/>
</dbReference>
<organism evidence="3 4">
    <name type="scientific">Aspergillus coremiiformis</name>
    <dbReference type="NCBI Taxonomy" id="138285"/>
    <lineage>
        <taxon>Eukaryota</taxon>
        <taxon>Fungi</taxon>
        <taxon>Dikarya</taxon>
        <taxon>Ascomycota</taxon>
        <taxon>Pezizomycotina</taxon>
        <taxon>Eurotiomycetes</taxon>
        <taxon>Eurotiomycetidae</taxon>
        <taxon>Eurotiales</taxon>
        <taxon>Aspergillaceae</taxon>
        <taxon>Aspergillus</taxon>
        <taxon>Aspergillus subgen. Circumdati</taxon>
    </lineage>
</organism>
<dbReference type="PANTHER" id="PTHR47336">
    <property type="entry name" value="TRANSCRIPTION FACTOR HMS1-RELATED"/>
    <property type="match status" value="1"/>
</dbReference>
<dbReference type="InterPro" id="IPR011598">
    <property type="entry name" value="bHLH_dom"/>
</dbReference>
<dbReference type="GO" id="GO:0046983">
    <property type="term" value="F:protein dimerization activity"/>
    <property type="evidence" value="ECO:0007669"/>
    <property type="project" value="InterPro"/>
</dbReference>
<dbReference type="PANTHER" id="PTHR47336:SF2">
    <property type="entry name" value="TRANSCRIPTION FACTOR HMS1-RELATED"/>
    <property type="match status" value="1"/>
</dbReference>
<dbReference type="Pfam" id="PF00010">
    <property type="entry name" value="HLH"/>
    <property type="match status" value="1"/>
</dbReference>
<accession>A0A5N6ZGM5</accession>
<proteinExistence type="predicted"/>
<protein>
    <recommendedName>
        <fullName evidence="2">BHLH domain-containing protein</fullName>
    </recommendedName>
</protein>
<evidence type="ECO:0000313" key="3">
    <source>
        <dbReference type="EMBL" id="KAE8356076.1"/>
    </source>
</evidence>
<sequence length="347" mass="39229">MGFSSFPTSEYDRYVGWSMLGLGLANSDPVSAPQNAQMQLEDLSPSETYSLDIPKDFWCPPTCSNTVSTAGYPGPMSLNHSPDAMYLAHQPLEMNEPVKSPSTEHPRADPLQPQPMRPRQLPSVSPKSHPASTVPPIRPKPLPRRRSSQDSTTSQRRRSTSSEHKDDDPTVCLLRKKAHNQVEKRYRANLNAGFKQLEDVTKQDCATAITDTKLAKGLRPGRKALILQHAYEHIVGLQAELHSLQKRLGERTMNPPPEDRWIYFPCAGKYNNQVERIRLAQGELDAGLMNIHKSLPTQRSEAEIAKLWGIMLKFRIPPNLTEAEEERILKEKSQIELRIMLERELSK</sequence>
<dbReference type="EMBL" id="ML739043">
    <property type="protein sequence ID" value="KAE8356076.1"/>
    <property type="molecule type" value="Genomic_DNA"/>
</dbReference>
<name>A0A5N6ZGM5_9EURO</name>
<dbReference type="SUPFAM" id="SSF47459">
    <property type="entry name" value="HLH, helix-loop-helix DNA-binding domain"/>
    <property type="match status" value="1"/>
</dbReference>
<dbReference type="Proteomes" id="UP000327118">
    <property type="component" value="Unassembled WGS sequence"/>
</dbReference>
<keyword evidence="4" id="KW-1185">Reference proteome</keyword>